<organism evidence="13 15">
    <name type="scientific">Bacillus mycoides</name>
    <dbReference type="NCBI Taxonomy" id="1405"/>
    <lineage>
        <taxon>Bacteria</taxon>
        <taxon>Bacillati</taxon>
        <taxon>Bacillota</taxon>
        <taxon>Bacilli</taxon>
        <taxon>Bacillales</taxon>
        <taxon>Bacillaceae</taxon>
        <taxon>Bacillus</taxon>
        <taxon>Bacillus cereus group</taxon>
    </lineage>
</organism>
<proteinExistence type="inferred from homology"/>
<dbReference type="GO" id="GO:0005737">
    <property type="term" value="C:cytoplasm"/>
    <property type="evidence" value="ECO:0007669"/>
    <property type="project" value="UniProtKB-SubCell"/>
</dbReference>
<dbReference type="Proteomes" id="UP000195696">
    <property type="component" value="Unassembled WGS sequence"/>
</dbReference>
<dbReference type="InterPro" id="IPR004651">
    <property type="entry name" value="HisF"/>
</dbReference>
<reference evidence="14 16" key="2">
    <citation type="submission" date="2016-08" db="EMBL/GenBank/DDBJ databases">
        <authorList>
            <person name="Seilhamer J.J."/>
        </authorList>
    </citation>
    <scope>NUCLEOTIDE SEQUENCE [LARGE SCALE GENOMIC DNA]</scope>
    <source>
        <strain evidence="14 16">SDA_GO95</strain>
    </source>
</reference>
<dbReference type="GO" id="GO:0000105">
    <property type="term" value="P:L-histidine biosynthetic process"/>
    <property type="evidence" value="ECO:0007669"/>
    <property type="project" value="UniProtKB-UniRule"/>
</dbReference>
<dbReference type="Proteomes" id="UP000175835">
    <property type="component" value="Unassembled WGS sequence"/>
</dbReference>
<evidence type="ECO:0000256" key="10">
    <source>
        <dbReference type="ARBA" id="ARBA00047838"/>
    </source>
</evidence>
<gene>
    <name evidence="11" type="primary">hisF</name>
    <name evidence="14" type="ORF">BWGO95_01332</name>
    <name evidence="13" type="ORF">BWGOE11_15150</name>
</gene>
<dbReference type="CDD" id="cd04731">
    <property type="entry name" value="HisF"/>
    <property type="match status" value="1"/>
</dbReference>
<comment type="function">
    <text evidence="9 11">IGPS catalyzes the conversion of PRFAR and glutamine to IGP, AICAR and glutamate. The HisF subunit catalyzes the cyclization activity that produces IGP and AICAR from PRFAR using the ammonia provided by the HisH subunit.</text>
</comment>
<accession>A0A1E8BSJ4</accession>
<feature type="active site" evidence="11">
    <location>
        <position position="11"/>
    </location>
</feature>
<comment type="similarity">
    <text evidence="3 11 12">Belongs to the HisA/HisF family.</text>
</comment>
<dbReference type="PATRIC" id="fig|86662.23.peg.1445"/>
<reference evidence="13 15" key="1">
    <citation type="submission" date="2016-05" db="EMBL/GenBank/DDBJ databases">
        <title>Bacillus thuringiensis and Bacillus weihenstephanensis as novel biocontrol agents of wilt causing Verticillium species.</title>
        <authorList>
            <person name="Hollensteiner J."/>
            <person name="Wemheuer F."/>
            <person name="Harting R."/>
            <person name="Kolarzyk A."/>
            <person name="Diaz-Valerio S."/>
            <person name="Poehlein A."/>
            <person name="Brzuszkiewicz E."/>
            <person name="Nesemann K."/>
            <person name="Braus-Stromeyer S."/>
            <person name="Braus G."/>
            <person name="Daniel R."/>
            <person name="Liesegang H."/>
        </authorList>
    </citation>
    <scope>NUCLEOTIDE SEQUENCE [LARGE SCALE GENOMIC DNA]</scope>
    <source>
        <strain evidence="13 15">GOE11</strain>
    </source>
</reference>
<dbReference type="PANTHER" id="PTHR21235">
    <property type="entry name" value="IMIDAZOLE GLYCEROL PHOSPHATE SYNTHASE SUBUNIT HISF/H IGP SYNTHASE SUBUNIT HISF/H"/>
    <property type="match status" value="1"/>
</dbReference>
<evidence type="ECO:0000313" key="15">
    <source>
        <dbReference type="Proteomes" id="UP000175835"/>
    </source>
</evidence>
<dbReference type="InterPro" id="IPR006062">
    <property type="entry name" value="His_biosynth"/>
</dbReference>
<evidence type="ECO:0000313" key="16">
    <source>
        <dbReference type="Proteomes" id="UP000195696"/>
    </source>
</evidence>
<evidence type="ECO:0000256" key="8">
    <source>
        <dbReference type="ARBA" id="ARBA00023239"/>
    </source>
</evidence>
<dbReference type="GO" id="GO:0000107">
    <property type="term" value="F:imidazoleglycerol-phosphate synthase activity"/>
    <property type="evidence" value="ECO:0007669"/>
    <property type="project" value="UniProtKB-UniRule"/>
</dbReference>
<dbReference type="UniPathway" id="UPA00031">
    <property type="reaction ID" value="UER00010"/>
</dbReference>
<evidence type="ECO:0000256" key="1">
    <source>
        <dbReference type="ARBA" id="ARBA00004496"/>
    </source>
</evidence>
<dbReference type="PANTHER" id="PTHR21235:SF2">
    <property type="entry name" value="IMIDAZOLE GLYCEROL PHOSPHATE SYNTHASE HISHF"/>
    <property type="match status" value="1"/>
</dbReference>
<keyword evidence="7 11" id="KW-0368">Histidine biosynthesis</keyword>
<keyword evidence="8 11" id="KW-0456">Lyase</keyword>
<dbReference type="InterPro" id="IPR013785">
    <property type="entry name" value="Aldolase_TIM"/>
</dbReference>
<dbReference type="FunFam" id="3.20.20.70:FF:000006">
    <property type="entry name" value="Imidazole glycerol phosphate synthase subunit HisF"/>
    <property type="match status" value="1"/>
</dbReference>
<evidence type="ECO:0000256" key="2">
    <source>
        <dbReference type="ARBA" id="ARBA00005091"/>
    </source>
</evidence>
<evidence type="ECO:0000256" key="6">
    <source>
        <dbReference type="ARBA" id="ARBA00022605"/>
    </source>
</evidence>
<evidence type="ECO:0000256" key="9">
    <source>
        <dbReference type="ARBA" id="ARBA00025475"/>
    </source>
</evidence>
<comment type="subunit">
    <text evidence="4 11">Heterodimer of HisH and HisF.</text>
</comment>
<dbReference type="EC" id="4.3.2.10" evidence="11"/>
<dbReference type="EMBL" id="LXLX01000021">
    <property type="protein sequence ID" value="OFD98149.1"/>
    <property type="molecule type" value="Genomic_DNA"/>
</dbReference>
<sequence>MLAKRIIPCLDVKDGRVVKGVNFIGLQDVGDPVEIAALYNDAGADEIVFLDITATHEGRKTIIDVVEKTASKVFIPLTVGGGISNVRGMYNLLRAGADKVSINSAAVRNPKLIQEGAEHFGSQCIVVAIDARKVAEDKWNVYVNGGRLNTGMDAIEWARRVAQLGAGEILLTSMDADGTKNGYDLRLTEAISNSVSVPVIASGGCGHVDHIIEVFQKTTVDAALAASIFHYGEATVQDVKRKLREANVEVRL</sequence>
<dbReference type="HAMAP" id="MF_01013">
    <property type="entry name" value="HisF"/>
    <property type="match status" value="1"/>
</dbReference>
<keyword evidence="6 11" id="KW-0028">Amino-acid biosynthesis</keyword>
<keyword evidence="5 11" id="KW-0963">Cytoplasm</keyword>
<evidence type="ECO:0000256" key="12">
    <source>
        <dbReference type="RuleBase" id="RU003657"/>
    </source>
</evidence>
<name>A0A1E8BSJ4_BACMY</name>
<evidence type="ECO:0000256" key="11">
    <source>
        <dbReference type="HAMAP-Rule" id="MF_01013"/>
    </source>
</evidence>
<dbReference type="AlphaFoldDB" id="A0A1E8BSJ4"/>
<evidence type="ECO:0000313" key="13">
    <source>
        <dbReference type="EMBL" id="OFD98149.1"/>
    </source>
</evidence>
<comment type="subcellular location">
    <subcellularLocation>
        <location evidence="1 11">Cytoplasm</location>
    </subcellularLocation>
</comment>
<dbReference type="NCBIfam" id="TIGR00735">
    <property type="entry name" value="hisF"/>
    <property type="match status" value="1"/>
</dbReference>
<protein>
    <recommendedName>
        <fullName evidence="11">Imidazole glycerol phosphate synthase subunit HisF</fullName>
        <ecNumber evidence="11">4.3.2.10</ecNumber>
    </recommendedName>
    <alternativeName>
        <fullName evidence="11">IGP synthase cyclase subunit</fullName>
    </alternativeName>
    <alternativeName>
        <fullName evidence="11">IGP synthase subunit HisF</fullName>
    </alternativeName>
    <alternativeName>
        <fullName evidence="11">ImGP synthase subunit HisF</fullName>
        <shortName evidence="11">IGPS subunit HisF</shortName>
    </alternativeName>
</protein>
<dbReference type="InterPro" id="IPR050064">
    <property type="entry name" value="IGPS_HisA/HisF"/>
</dbReference>
<dbReference type="Gene3D" id="3.20.20.70">
    <property type="entry name" value="Aldolase class I"/>
    <property type="match status" value="1"/>
</dbReference>
<feature type="active site" evidence="11">
    <location>
        <position position="130"/>
    </location>
</feature>
<comment type="catalytic activity">
    <reaction evidence="10 11">
        <text>5-[(5-phospho-1-deoxy-D-ribulos-1-ylimino)methylamino]-1-(5-phospho-beta-D-ribosyl)imidazole-4-carboxamide + L-glutamine = D-erythro-1-(imidazol-4-yl)glycerol 3-phosphate + 5-amino-1-(5-phospho-beta-D-ribosyl)imidazole-4-carboxamide + L-glutamate + H(+)</text>
        <dbReference type="Rhea" id="RHEA:24793"/>
        <dbReference type="ChEBI" id="CHEBI:15378"/>
        <dbReference type="ChEBI" id="CHEBI:29985"/>
        <dbReference type="ChEBI" id="CHEBI:58278"/>
        <dbReference type="ChEBI" id="CHEBI:58359"/>
        <dbReference type="ChEBI" id="CHEBI:58475"/>
        <dbReference type="ChEBI" id="CHEBI:58525"/>
        <dbReference type="EC" id="4.3.2.10"/>
    </reaction>
</comment>
<comment type="pathway">
    <text evidence="2 11">Amino-acid biosynthesis; L-histidine biosynthesis; L-histidine from 5-phospho-alpha-D-ribose 1-diphosphate: step 5/9.</text>
</comment>
<dbReference type="EMBL" id="FMAK01000025">
    <property type="protein sequence ID" value="SCB67210.1"/>
    <property type="molecule type" value="Genomic_DNA"/>
</dbReference>
<evidence type="ECO:0000256" key="5">
    <source>
        <dbReference type="ARBA" id="ARBA00022490"/>
    </source>
</evidence>
<dbReference type="RefSeq" id="WP_016104289.1">
    <property type="nucleotide sequence ID" value="NZ_FMAK01000025.1"/>
</dbReference>
<evidence type="ECO:0000256" key="7">
    <source>
        <dbReference type="ARBA" id="ARBA00023102"/>
    </source>
</evidence>
<dbReference type="GO" id="GO:0016829">
    <property type="term" value="F:lyase activity"/>
    <property type="evidence" value="ECO:0007669"/>
    <property type="project" value="UniProtKB-KW"/>
</dbReference>
<dbReference type="InterPro" id="IPR011060">
    <property type="entry name" value="RibuloseP-bd_barrel"/>
</dbReference>
<dbReference type="Pfam" id="PF00977">
    <property type="entry name" value="His_biosynth"/>
    <property type="match status" value="1"/>
</dbReference>
<evidence type="ECO:0000256" key="3">
    <source>
        <dbReference type="ARBA" id="ARBA00009667"/>
    </source>
</evidence>
<evidence type="ECO:0000313" key="14">
    <source>
        <dbReference type="EMBL" id="SCB67210.1"/>
    </source>
</evidence>
<dbReference type="SUPFAM" id="SSF51366">
    <property type="entry name" value="Ribulose-phoshate binding barrel"/>
    <property type="match status" value="1"/>
</dbReference>
<evidence type="ECO:0000256" key="4">
    <source>
        <dbReference type="ARBA" id="ARBA00011152"/>
    </source>
</evidence>